<accession>D4B9I3</accession>
<dbReference type="RefSeq" id="WP_006684526.1">
    <property type="nucleotide sequence ID" value="NZ_GG730299.1"/>
</dbReference>
<sequence length="95" mass="11066">MIRTIMNFRHKGLRDLFLHGRTSGVMAKHVRRLRHRLAVIDAASKVTDINMPGYRLHPLVGERDGIWAISVSGNWRITFEFVNGDAYILDYEDYH</sequence>
<dbReference type="HOGENOM" id="CLU_155111_0_0_6"/>
<dbReference type="Proteomes" id="UP000003880">
    <property type="component" value="Unassembled WGS sequence"/>
</dbReference>
<dbReference type="Pfam" id="PF05015">
    <property type="entry name" value="HigB-like_toxin"/>
    <property type="match status" value="1"/>
</dbReference>
<dbReference type="PANTHER" id="PTHR40266:SF2">
    <property type="entry name" value="TOXIN HIGB-1"/>
    <property type="match status" value="1"/>
</dbReference>
<gene>
    <name evidence="1" type="ORF">CIT292_07123</name>
</gene>
<comment type="caution">
    <text evidence="1">The sequence shown here is derived from an EMBL/GenBank/DDBJ whole genome shotgun (WGS) entry which is preliminary data.</text>
</comment>
<dbReference type="PANTHER" id="PTHR40266">
    <property type="entry name" value="TOXIN HIGB-1"/>
    <property type="match status" value="1"/>
</dbReference>
<protein>
    <submittedName>
        <fullName evidence="1">Toxin-antitoxin system, toxin component, RelE family</fullName>
    </submittedName>
</protein>
<evidence type="ECO:0000313" key="2">
    <source>
        <dbReference type="Proteomes" id="UP000003880"/>
    </source>
</evidence>
<dbReference type="Gene3D" id="3.30.2310.20">
    <property type="entry name" value="RelE-like"/>
    <property type="match status" value="1"/>
</dbReference>
<dbReference type="AlphaFoldDB" id="D4B9I3"/>
<dbReference type="SUPFAM" id="SSF143011">
    <property type="entry name" value="RelE-like"/>
    <property type="match status" value="1"/>
</dbReference>
<dbReference type="eggNOG" id="COG3549">
    <property type="taxonomic scope" value="Bacteria"/>
</dbReference>
<reference evidence="1 2" key="1">
    <citation type="submission" date="2010-02" db="EMBL/GenBank/DDBJ databases">
        <authorList>
            <person name="Weinstock G."/>
            <person name="Sodergren E."/>
            <person name="Clifton S."/>
            <person name="Fulton L."/>
            <person name="Fulton B."/>
            <person name="Courtney L."/>
            <person name="Fronick C."/>
            <person name="Harrison M."/>
            <person name="Strong C."/>
            <person name="Farmer C."/>
            <person name="Delahaunty K."/>
            <person name="Markovic C."/>
            <person name="Hall O."/>
            <person name="Minx P."/>
            <person name="Tomlinson C."/>
            <person name="Mitreva M."/>
            <person name="Nelson J."/>
            <person name="Hou S."/>
            <person name="Wollam A."/>
            <person name="Pepin K.H."/>
            <person name="Johnson M."/>
            <person name="Bhonagiri V."/>
            <person name="Zhang X."/>
            <person name="Suruliraj S."/>
            <person name="Warren W."/>
            <person name="Chinwalla A."/>
            <person name="Mardis E.R."/>
            <person name="Wilson R.K."/>
        </authorList>
    </citation>
    <scope>NUCLEOTIDE SEQUENCE [LARGE SCALE GENOMIC DNA]</scope>
    <source>
        <strain evidence="1 2">ATCC 29220</strain>
    </source>
</reference>
<name>D4B9I3_9ENTR</name>
<organism evidence="1 2">
    <name type="scientific">Citrobacter youngae ATCC 29220</name>
    <dbReference type="NCBI Taxonomy" id="500640"/>
    <lineage>
        <taxon>Bacteria</taxon>
        <taxon>Pseudomonadati</taxon>
        <taxon>Pseudomonadota</taxon>
        <taxon>Gammaproteobacteria</taxon>
        <taxon>Enterobacterales</taxon>
        <taxon>Enterobacteriaceae</taxon>
        <taxon>Citrobacter</taxon>
        <taxon>Citrobacter freundii complex</taxon>
    </lineage>
</organism>
<evidence type="ECO:0000313" key="1">
    <source>
        <dbReference type="EMBL" id="EFE08844.1"/>
    </source>
</evidence>
<proteinExistence type="predicted"/>
<dbReference type="EMBL" id="ABWL02000006">
    <property type="protein sequence ID" value="EFE08844.1"/>
    <property type="molecule type" value="Genomic_DNA"/>
</dbReference>
<dbReference type="InterPro" id="IPR035093">
    <property type="entry name" value="RelE/ParE_toxin_dom_sf"/>
</dbReference>
<dbReference type="InterPro" id="IPR007711">
    <property type="entry name" value="HigB-1"/>
</dbReference>